<accession>A0ABZ2KMS8</accession>
<dbReference type="RefSeq" id="WP_394850618.1">
    <property type="nucleotide sequence ID" value="NZ_CP089982.1"/>
</dbReference>
<sequence>MRISVGTSGYSYKEWRGDFYPENTQPDGYLAYYASRLPTVEINNTFYRFPSTKLLEGWAAQVPADFTFAVKAPGQITHQKRLKGVGELVRDLFVNLRTMGSKLGPVDFQLPPNFKKDMPRLRDFLAAVPPDAKTVMEFRHPSWFDDEVYATLKEFGVALCIAESDELEAAGADKDDLSAPLVATANWGYLRLRRSDYGEAELKAWGERVRSQAWEQVHVFIKHEAVQSPLLAVKLKELLAG</sequence>
<organism evidence="1 2">
    <name type="scientific">Pendulispora brunnea</name>
    <dbReference type="NCBI Taxonomy" id="2905690"/>
    <lineage>
        <taxon>Bacteria</taxon>
        <taxon>Pseudomonadati</taxon>
        <taxon>Myxococcota</taxon>
        <taxon>Myxococcia</taxon>
        <taxon>Myxococcales</taxon>
        <taxon>Sorangiineae</taxon>
        <taxon>Pendulisporaceae</taxon>
        <taxon>Pendulispora</taxon>
    </lineage>
</organism>
<gene>
    <name evidence="1" type="ORF">LZC95_24565</name>
</gene>
<evidence type="ECO:0000313" key="1">
    <source>
        <dbReference type="EMBL" id="WXA99976.1"/>
    </source>
</evidence>
<evidence type="ECO:0000313" key="2">
    <source>
        <dbReference type="Proteomes" id="UP001379533"/>
    </source>
</evidence>
<keyword evidence="2" id="KW-1185">Reference proteome</keyword>
<dbReference type="InterPro" id="IPR002763">
    <property type="entry name" value="DUF72"/>
</dbReference>
<protein>
    <submittedName>
        <fullName evidence="1">DUF72 domain-containing protein</fullName>
    </submittedName>
</protein>
<dbReference type="Proteomes" id="UP001379533">
    <property type="component" value="Chromosome"/>
</dbReference>
<name>A0ABZ2KMS8_9BACT</name>
<reference evidence="1 2" key="1">
    <citation type="submission" date="2021-12" db="EMBL/GenBank/DDBJ databases">
        <title>Discovery of the Pendulisporaceae a myxobacterial family with distinct sporulation behavior and unique specialized metabolism.</title>
        <authorList>
            <person name="Garcia R."/>
            <person name="Popoff A."/>
            <person name="Bader C.D."/>
            <person name="Loehr J."/>
            <person name="Walesch S."/>
            <person name="Walt C."/>
            <person name="Boldt J."/>
            <person name="Bunk B."/>
            <person name="Haeckl F.J.F.P.J."/>
            <person name="Gunesch A.P."/>
            <person name="Birkelbach J."/>
            <person name="Nuebel U."/>
            <person name="Pietschmann T."/>
            <person name="Bach T."/>
            <person name="Mueller R."/>
        </authorList>
    </citation>
    <scope>NUCLEOTIDE SEQUENCE [LARGE SCALE GENOMIC DNA]</scope>
    <source>
        <strain evidence="1 2">MSr12523</strain>
    </source>
</reference>
<dbReference type="SUPFAM" id="SSF117396">
    <property type="entry name" value="TM1631-like"/>
    <property type="match status" value="1"/>
</dbReference>
<proteinExistence type="predicted"/>
<dbReference type="InterPro" id="IPR036520">
    <property type="entry name" value="UPF0759_sf"/>
</dbReference>
<dbReference type="PANTHER" id="PTHR30348">
    <property type="entry name" value="UNCHARACTERIZED PROTEIN YECE"/>
    <property type="match status" value="1"/>
</dbReference>
<dbReference type="Gene3D" id="3.20.20.410">
    <property type="entry name" value="Protein of unknown function UPF0759"/>
    <property type="match status" value="1"/>
</dbReference>
<dbReference type="PANTHER" id="PTHR30348:SF4">
    <property type="entry name" value="DUF72 DOMAIN-CONTAINING PROTEIN"/>
    <property type="match status" value="1"/>
</dbReference>
<dbReference type="Pfam" id="PF01904">
    <property type="entry name" value="DUF72"/>
    <property type="match status" value="1"/>
</dbReference>
<dbReference type="EMBL" id="CP089982">
    <property type="protein sequence ID" value="WXA99976.1"/>
    <property type="molecule type" value="Genomic_DNA"/>
</dbReference>